<feature type="domain" description="Thioester reductase (TE)" evidence="3">
    <location>
        <begin position="22"/>
        <end position="314"/>
    </location>
</feature>
<dbReference type="SMR" id="A0A3B6TIY7"/>
<sequence>MVIGEMDAAQVAAFFRGKNILITGATGFLGKVLLEKILRIQPEVTKLFLLVRATDDESARRRVQTEVTGREIFQVLREKHGKGFEDFIEEKVYPLAGDVMYEDFGLDTAKLKEVSKDVDIIVNGAATTNFYERYDVSFDTNVLGAKQICAFANKCTKLKMLLHVSTAYVCGEQEGLILEKPFMMGDTLREGTHLDIESELNLIKHTQMELKANCATDKAQRKTMKELGLKRARRFGWPNTYVFTKAMGEMLLGHLRGDLPVVIIRPSIITSILKEPLPGWMEGVRTIDSVFLGYAKQALKFFLVDPNTIMDVVSLHPHIENIKRDSIYILITHKTQLSLVWTDSGGHGGKHYDGGHASALRGTSTDHLPCDIIHEQPGLLHDSPGVGPPLLRGQPAARGKRRAHPAEQDALL</sequence>
<evidence type="ECO:0000256" key="2">
    <source>
        <dbReference type="SAM" id="MobiDB-lite"/>
    </source>
</evidence>
<evidence type="ECO:0000259" key="3">
    <source>
        <dbReference type="Pfam" id="PF07993"/>
    </source>
</evidence>
<dbReference type="Gramene" id="TraesCS7D02G084700.2">
    <property type="protein sequence ID" value="TraesCS7D02G084700.2"/>
    <property type="gene ID" value="TraesCS7D02G084700"/>
</dbReference>
<keyword evidence="1" id="KW-0560">Oxidoreductase</keyword>
<gene>
    <name evidence="4" type="primary">LOC123166575</name>
</gene>
<dbReference type="EC" id="1.2.1.84" evidence="1"/>
<evidence type="ECO:0000313" key="5">
    <source>
        <dbReference type="Proteomes" id="UP000019116"/>
    </source>
</evidence>
<comment type="function">
    <text evidence="1">Catalyzes the reduction of fatty acyl-CoA to fatty alcohols.</text>
</comment>
<dbReference type="Gene3D" id="3.40.50.720">
    <property type="entry name" value="NAD(P)-binding Rossmann-like Domain"/>
    <property type="match status" value="1"/>
</dbReference>
<accession>A0A3B6TIY7</accession>
<keyword evidence="1" id="KW-0444">Lipid biosynthesis</keyword>
<keyword evidence="1" id="KW-0443">Lipid metabolism</keyword>
<keyword evidence="1" id="KW-0521">NADP</keyword>
<dbReference type="Proteomes" id="UP000019116">
    <property type="component" value="Chromosome 7D"/>
</dbReference>
<dbReference type="GO" id="GO:0080019">
    <property type="term" value="F:alcohol-forming very long-chain fatty acyl-CoA reductase activity"/>
    <property type="evidence" value="ECO:0007669"/>
    <property type="project" value="InterPro"/>
</dbReference>
<proteinExistence type="inferred from homology"/>
<comment type="catalytic activity">
    <reaction evidence="1">
        <text>a long-chain fatty acyl-CoA + 2 NADPH + 2 H(+) = a long-chain primary fatty alcohol + 2 NADP(+) + CoA</text>
        <dbReference type="Rhea" id="RHEA:52716"/>
        <dbReference type="ChEBI" id="CHEBI:15378"/>
        <dbReference type="ChEBI" id="CHEBI:57287"/>
        <dbReference type="ChEBI" id="CHEBI:57783"/>
        <dbReference type="ChEBI" id="CHEBI:58349"/>
        <dbReference type="ChEBI" id="CHEBI:77396"/>
        <dbReference type="ChEBI" id="CHEBI:83139"/>
        <dbReference type="EC" id="1.2.1.84"/>
    </reaction>
</comment>
<evidence type="ECO:0000313" key="4">
    <source>
        <dbReference type="EnsemblPlants" id="TraesCS7D02G084700.2"/>
    </source>
</evidence>
<feature type="region of interest" description="Disordered" evidence="2">
    <location>
        <begin position="379"/>
        <end position="412"/>
    </location>
</feature>
<dbReference type="Pfam" id="PF07993">
    <property type="entry name" value="NAD_binding_4"/>
    <property type="match status" value="1"/>
</dbReference>
<dbReference type="PANTHER" id="PTHR11011:SF88">
    <property type="entry name" value="FATTY ACYL-COA REDUCTASE"/>
    <property type="match status" value="1"/>
</dbReference>
<dbReference type="EnsemblPlants" id="TraesCS7D02G084700.2">
    <property type="protein sequence ID" value="TraesCS7D02G084700.2"/>
    <property type="gene ID" value="TraesCS7D02G084700"/>
</dbReference>
<dbReference type="SUPFAM" id="SSF51735">
    <property type="entry name" value="NAD(P)-binding Rossmann-fold domains"/>
    <property type="match status" value="1"/>
</dbReference>
<dbReference type="Gramene" id="TraesCS7D03G0194700.2">
    <property type="protein sequence ID" value="TraesCS7D03G0194700.2.CDS"/>
    <property type="gene ID" value="TraesCS7D03G0194700"/>
</dbReference>
<comment type="similarity">
    <text evidence="1">Belongs to the fatty acyl-CoA reductase family.</text>
</comment>
<dbReference type="InterPro" id="IPR013120">
    <property type="entry name" value="FAR_NAD-bd"/>
</dbReference>
<reference evidence="4" key="1">
    <citation type="submission" date="2018-08" db="EMBL/GenBank/DDBJ databases">
        <authorList>
            <person name="Rossello M."/>
        </authorList>
    </citation>
    <scope>NUCLEOTIDE SEQUENCE [LARGE SCALE GENOMIC DNA]</scope>
    <source>
        <strain evidence="4">cv. Chinese Spring</strain>
    </source>
</reference>
<reference evidence="4" key="2">
    <citation type="submission" date="2018-10" db="UniProtKB">
        <authorList>
            <consortium name="EnsemblPlants"/>
        </authorList>
    </citation>
    <scope>IDENTIFICATION</scope>
</reference>
<dbReference type="AlphaFoldDB" id="A0A3B6TIY7"/>
<keyword evidence="5" id="KW-1185">Reference proteome</keyword>
<dbReference type="InterPro" id="IPR036291">
    <property type="entry name" value="NAD(P)-bd_dom_sf"/>
</dbReference>
<evidence type="ECO:0000256" key="1">
    <source>
        <dbReference type="RuleBase" id="RU363097"/>
    </source>
</evidence>
<dbReference type="PANTHER" id="PTHR11011">
    <property type="entry name" value="MALE STERILITY PROTEIN 2-RELATED"/>
    <property type="match status" value="1"/>
</dbReference>
<dbReference type="GO" id="GO:0102965">
    <property type="term" value="F:alcohol-forming long-chain fatty acyl-CoA reductase activity"/>
    <property type="evidence" value="ECO:0007669"/>
    <property type="project" value="UniProtKB-EC"/>
</dbReference>
<dbReference type="InterPro" id="IPR026055">
    <property type="entry name" value="FAR"/>
</dbReference>
<dbReference type="OrthoDB" id="429813at2759"/>
<name>A0A3B6TIY7_WHEAT</name>
<dbReference type="GO" id="GO:0006629">
    <property type="term" value="P:lipid metabolic process"/>
    <property type="evidence" value="ECO:0007669"/>
    <property type="project" value="UniProtKB-KW"/>
</dbReference>
<organism evidence="4">
    <name type="scientific">Triticum aestivum</name>
    <name type="common">Wheat</name>
    <dbReference type="NCBI Taxonomy" id="4565"/>
    <lineage>
        <taxon>Eukaryota</taxon>
        <taxon>Viridiplantae</taxon>
        <taxon>Streptophyta</taxon>
        <taxon>Embryophyta</taxon>
        <taxon>Tracheophyta</taxon>
        <taxon>Spermatophyta</taxon>
        <taxon>Magnoliopsida</taxon>
        <taxon>Liliopsida</taxon>
        <taxon>Poales</taxon>
        <taxon>Poaceae</taxon>
        <taxon>BOP clade</taxon>
        <taxon>Pooideae</taxon>
        <taxon>Triticodae</taxon>
        <taxon>Triticeae</taxon>
        <taxon>Triticinae</taxon>
        <taxon>Triticum</taxon>
    </lineage>
</organism>
<dbReference type="CDD" id="cd05236">
    <property type="entry name" value="FAR-N_SDR_e"/>
    <property type="match status" value="1"/>
</dbReference>
<protein>
    <recommendedName>
        <fullName evidence="1">Fatty acyl-CoA reductase</fullName>
        <ecNumber evidence="1">1.2.1.84</ecNumber>
    </recommendedName>
</protein>